<dbReference type="InterPro" id="IPR035971">
    <property type="entry name" value="CBD_sf"/>
</dbReference>
<dbReference type="STRING" id="1423351.A0A074RDL6"/>
<gene>
    <name evidence="4" type="ORF">V565_355030</name>
</gene>
<evidence type="ECO:0000256" key="2">
    <source>
        <dbReference type="SAM" id="MobiDB-lite"/>
    </source>
</evidence>
<feature type="domain" description="CBM1" evidence="3">
    <location>
        <begin position="64"/>
        <end position="100"/>
    </location>
</feature>
<dbReference type="PROSITE" id="PS00562">
    <property type="entry name" value="CBM1_1"/>
    <property type="match status" value="1"/>
</dbReference>
<comment type="caution">
    <text evidence="4">The sequence shown here is derived from an EMBL/GenBank/DDBJ whole genome shotgun (WGS) entry which is preliminary data.</text>
</comment>
<protein>
    <submittedName>
        <fullName evidence="4">Carbohydrate-binding module family 1 protein</fullName>
    </submittedName>
</protein>
<evidence type="ECO:0000313" key="4">
    <source>
        <dbReference type="EMBL" id="KEP44889.1"/>
    </source>
</evidence>
<proteinExistence type="predicted"/>
<keyword evidence="5" id="KW-1185">Reference proteome</keyword>
<dbReference type="GO" id="GO:0005576">
    <property type="term" value="C:extracellular region"/>
    <property type="evidence" value="ECO:0007669"/>
    <property type="project" value="InterPro"/>
</dbReference>
<dbReference type="Proteomes" id="UP000027456">
    <property type="component" value="Unassembled WGS sequence"/>
</dbReference>
<dbReference type="GO" id="GO:0005975">
    <property type="term" value="P:carbohydrate metabolic process"/>
    <property type="evidence" value="ECO:0007669"/>
    <property type="project" value="InterPro"/>
</dbReference>
<dbReference type="InterPro" id="IPR000254">
    <property type="entry name" value="CBD"/>
</dbReference>
<dbReference type="OrthoDB" id="2119228at2759"/>
<evidence type="ECO:0000256" key="1">
    <source>
        <dbReference type="ARBA" id="ARBA00022729"/>
    </source>
</evidence>
<name>A0A074RDL6_9AGAM</name>
<feature type="region of interest" description="Disordered" evidence="2">
    <location>
        <begin position="1"/>
        <end position="45"/>
    </location>
</feature>
<dbReference type="EMBL" id="AZST01002618">
    <property type="protein sequence ID" value="KEP44889.1"/>
    <property type="molecule type" value="Genomic_DNA"/>
</dbReference>
<dbReference type="GO" id="GO:0030248">
    <property type="term" value="F:cellulose binding"/>
    <property type="evidence" value="ECO:0007669"/>
    <property type="project" value="InterPro"/>
</dbReference>
<dbReference type="HOGENOM" id="CLU_141800_0_0_1"/>
<reference evidence="4 5" key="1">
    <citation type="submission" date="2013-12" db="EMBL/GenBank/DDBJ databases">
        <authorList>
            <person name="Cubeta M."/>
            <person name="Pakala S."/>
            <person name="Fedorova N."/>
            <person name="Thomas E."/>
            <person name="Dean R."/>
            <person name="Jabaji S."/>
            <person name="Neate S."/>
            <person name="Toda T."/>
            <person name="Tavantzis S."/>
            <person name="Vilgalys R."/>
            <person name="Bharathan N."/>
            <person name="Pakala S."/>
            <person name="Losada L.S."/>
            <person name="Zafar N."/>
            <person name="Nierman W."/>
        </authorList>
    </citation>
    <scope>NUCLEOTIDE SEQUENCE [LARGE SCALE GENOMIC DNA]</scope>
    <source>
        <strain evidence="4 5">123E</strain>
    </source>
</reference>
<accession>A0A074RDL6</accession>
<evidence type="ECO:0000313" key="5">
    <source>
        <dbReference type="Proteomes" id="UP000027456"/>
    </source>
</evidence>
<dbReference type="SMART" id="SM00236">
    <property type="entry name" value="fCBD"/>
    <property type="match status" value="1"/>
</dbReference>
<feature type="non-terminal residue" evidence="4">
    <location>
        <position position="1"/>
    </location>
</feature>
<dbReference type="AlphaFoldDB" id="A0A074RDL6"/>
<organism evidence="4 5">
    <name type="scientific">Rhizoctonia solani 123E</name>
    <dbReference type="NCBI Taxonomy" id="1423351"/>
    <lineage>
        <taxon>Eukaryota</taxon>
        <taxon>Fungi</taxon>
        <taxon>Dikarya</taxon>
        <taxon>Basidiomycota</taxon>
        <taxon>Agaricomycotina</taxon>
        <taxon>Agaricomycetes</taxon>
        <taxon>Cantharellales</taxon>
        <taxon>Ceratobasidiaceae</taxon>
        <taxon>Rhizoctonia</taxon>
    </lineage>
</organism>
<evidence type="ECO:0000259" key="3">
    <source>
        <dbReference type="PROSITE" id="PS51164"/>
    </source>
</evidence>
<sequence>SSIAASNPGIGPVPAAGSKPTTQATQPTTTAKPTTTAAATPTKMTTVTVKPTTTAVSSGGSSSGTVAKYGQCGGNGYSGPTQCASGSTCKLNNEYYSQCL</sequence>
<keyword evidence="1" id="KW-0732">Signal</keyword>
<feature type="compositionally biased region" description="Low complexity" evidence="2">
    <location>
        <begin position="19"/>
        <end position="45"/>
    </location>
</feature>
<dbReference type="SUPFAM" id="SSF57180">
    <property type="entry name" value="Cellulose-binding domain"/>
    <property type="match status" value="1"/>
</dbReference>
<dbReference type="PROSITE" id="PS51164">
    <property type="entry name" value="CBM1_2"/>
    <property type="match status" value="1"/>
</dbReference>
<dbReference type="Pfam" id="PF00734">
    <property type="entry name" value="CBM_1"/>
    <property type="match status" value="1"/>
</dbReference>